<feature type="transmembrane region" description="Helical" evidence="1">
    <location>
        <begin position="38"/>
        <end position="56"/>
    </location>
</feature>
<evidence type="ECO:0000313" key="3">
    <source>
        <dbReference type="Proteomes" id="UP000064844"/>
    </source>
</evidence>
<dbReference type="EMBL" id="CP011307">
    <property type="protein sequence ID" value="ALP94653.1"/>
    <property type="molecule type" value="Genomic_DNA"/>
</dbReference>
<organism evidence="2 3">
    <name type="scientific">Intestinimonas butyriciproducens</name>
    <dbReference type="NCBI Taxonomy" id="1297617"/>
    <lineage>
        <taxon>Bacteria</taxon>
        <taxon>Bacillati</taxon>
        <taxon>Bacillota</taxon>
        <taxon>Clostridia</taxon>
        <taxon>Eubacteriales</taxon>
        <taxon>Intestinimonas</taxon>
    </lineage>
</organism>
<dbReference type="RefSeq" id="WP_058118070.1">
    <property type="nucleotide sequence ID" value="NZ_CP011307.1"/>
</dbReference>
<feature type="transmembrane region" description="Helical" evidence="1">
    <location>
        <begin position="179"/>
        <end position="198"/>
    </location>
</feature>
<feature type="transmembrane region" description="Helical" evidence="1">
    <location>
        <begin position="85"/>
        <end position="102"/>
    </location>
</feature>
<reference evidence="3" key="2">
    <citation type="submission" date="2015-04" db="EMBL/GenBank/DDBJ databases">
        <title>A butyrogenic pathway from the amino acid lysine in a human gut commensal.</title>
        <authorList>
            <person name="de Vos W.M."/>
            <person name="Bui N.T.P."/>
            <person name="Plugge C.M."/>
            <person name="Ritari J."/>
        </authorList>
    </citation>
    <scope>NUCLEOTIDE SEQUENCE [LARGE SCALE GENOMIC DNA]</scope>
    <source>
        <strain evidence="3">AF211</strain>
    </source>
</reference>
<accession>A0A0S2W5M0</accession>
<name>A0A0S2W5M0_9FIRM</name>
<dbReference type="Proteomes" id="UP000064844">
    <property type="component" value="Chromosome"/>
</dbReference>
<protein>
    <submittedName>
        <fullName evidence="2">Putative efflux protein</fullName>
    </submittedName>
</protein>
<dbReference type="AlphaFoldDB" id="A0A0S2W5M0"/>
<gene>
    <name evidence="2" type="ORF">IB211_02262c</name>
</gene>
<keyword evidence="3" id="KW-1185">Reference proteome</keyword>
<dbReference type="STRING" id="1297617.IB211_02262c"/>
<feature type="transmembrane region" description="Helical" evidence="1">
    <location>
        <begin position="7"/>
        <end position="26"/>
    </location>
</feature>
<keyword evidence="1" id="KW-1133">Transmembrane helix</keyword>
<reference evidence="2 3" key="1">
    <citation type="journal article" date="2015" name="Nat. Commun.">
        <title>Production of butyrate from lysine and the Amadori product fructoselysine by a human gut commensal.</title>
        <authorList>
            <person name="Bui T.P."/>
            <person name="Ritari J."/>
            <person name="Boeren S."/>
            <person name="de Waard P."/>
            <person name="Plugge C.M."/>
            <person name="de Vos W.M."/>
        </authorList>
    </citation>
    <scope>NUCLEOTIDE SEQUENCE [LARGE SCALE GENOMIC DNA]</scope>
    <source>
        <strain evidence="2 3">AF211</strain>
    </source>
</reference>
<sequence>MRHIRLAFYSAAHFWVDLSCALLLLGVVCPEADLVRCILLYNFSAFAVQMPIGLLADRLNRNHQVAAAGCGLVAAAWFLTKGAEAAVLAGVGNALFHVGGGLDTMNRSGEKAGPLGVFVSPGAAGLFLGAAARGAAEALALPVCGVLVAAAVLILLWCRGPENPPAALPEGRGKWLPALLCLLLVVVLRSWNGFLFRFPWKGALEAPLTCAVVLGKTAGGLAADRFGTSRTAAITLGLSALCFLGSDWAPIGLLGVFLFQMTMPLTLWAAGRLLPSAKGLAFGVLTFGLFLGALPTHLGWEPIMPGPEVYAATALLSLPLLCYGLCTAQKRR</sequence>
<proteinExistence type="predicted"/>
<dbReference type="SUPFAM" id="SSF103473">
    <property type="entry name" value="MFS general substrate transporter"/>
    <property type="match status" value="1"/>
</dbReference>
<feature type="transmembrane region" description="Helical" evidence="1">
    <location>
        <begin position="138"/>
        <end position="158"/>
    </location>
</feature>
<dbReference type="InterPro" id="IPR036259">
    <property type="entry name" value="MFS_trans_sf"/>
</dbReference>
<evidence type="ECO:0000313" key="2">
    <source>
        <dbReference type="EMBL" id="ALP94653.1"/>
    </source>
</evidence>
<feature type="transmembrane region" description="Helical" evidence="1">
    <location>
        <begin position="248"/>
        <end position="268"/>
    </location>
</feature>
<dbReference type="KEGG" id="ibu:IB211_02262c"/>
<keyword evidence="1" id="KW-0472">Membrane</keyword>
<dbReference type="eggNOG" id="ENOG50326YM">
    <property type="taxonomic scope" value="Bacteria"/>
</dbReference>
<feature type="transmembrane region" description="Helical" evidence="1">
    <location>
        <begin position="114"/>
        <end position="132"/>
    </location>
</feature>
<evidence type="ECO:0000256" key="1">
    <source>
        <dbReference type="SAM" id="Phobius"/>
    </source>
</evidence>
<feature type="transmembrane region" description="Helical" evidence="1">
    <location>
        <begin position="280"/>
        <end position="298"/>
    </location>
</feature>
<feature type="transmembrane region" description="Helical" evidence="1">
    <location>
        <begin position="310"/>
        <end position="328"/>
    </location>
</feature>
<keyword evidence="1" id="KW-0812">Transmembrane</keyword>